<keyword evidence="4" id="KW-1185">Reference proteome</keyword>
<organism evidence="3 4">
    <name type="scientific">Solibacillus kalamii</name>
    <dbReference type="NCBI Taxonomy" id="1748298"/>
    <lineage>
        <taxon>Bacteria</taxon>
        <taxon>Bacillati</taxon>
        <taxon>Bacillota</taxon>
        <taxon>Bacilli</taxon>
        <taxon>Bacillales</taxon>
        <taxon>Caryophanaceae</taxon>
        <taxon>Solibacillus</taxon>
    </lineage>
</organism>
<feature type="region of interest" description="Disordered" evidence="1">
    <location>
        <begin position="57"/>
        <end position="76"/>
    </location>
</feature>
<dbReference type="Proteomes" id="UP000196594">
    <property type="component" value="Unassembled WGS sequence"/>
</dbReference>
<proteinExistence type="predicted"/>
<dbReference type="EMBL" id="NHNT01000005">
    <property type="protein sequence ID" value="OUZ39163.1"/>
    <property type="molecule type" value="Genomic_DNA"/>
</dbReference>
<protein>
    <submittedName>
        <fullName evidence="3">Uncharacterized protein</fullName>
    </submittedName>
</protein>
<evidence type="ECO:0000256" key="2">
    <source>
        <dbReference type="SAM" id="SignalP"/>
    </source>
</evidence>
<feature type="chain" id="PRO_5045146965" evidence="2">
    <location>
        <begin position="33"/>
        <end position="135"/>
    </location>
</feature>
<name>A0ABX3ZHW7_9BACL</name>
<evidence type="ECO:0000256" key="1">
    <source>
        <dbReference type="SAM" id="MobiDB-lite"/>
    </source>
</evidence>
<gene>
    <name evidence="3" type="ORF">CBM15_09895</name>
</gene>
<sequence length="135" mass="14756">MMNNKITKVFTITLVLSSIMIFTTLSSGKSVAINDNDKKMDTSDLIIPTKEDVLRNGYPINESGQTYGPEYGLEPGPDLQLAEGAKGVRGYVYREKGASSLSEALEYTPPKSAPLFLHDGKTIIGTFYYDPADNP</sequence>
<keyword evidence="2" id="KW-0732">Signal</keyword>
<reference evidence="3 4" key="1">
    <citation type="journal article" date="2017" name="Int. J. Syst. Evol. Microbiol.">
        <title>Solibacillus kalamii sp. nov., isolated from a high-efficiency particulate arrestance filter system used in the International Space Station.</title>
        <authorList>
            <person name="Checinska Sielaff A."/>
            <person name="Kumar R.M."/>
            <person name="Pal D."/>
            <person name="Mayilraj S."/>
            <person name="Venkateswaran K."/>
        </authorList>
    </citation>
    <scope>NUCLEOTIDE SEQUENCE [LARGE SCALE GENOMIC DNA]</scope>
    <source>
        <strain evidence="3 4">ISSFR-015</strain>
    </source>
</reference>
<evidence type="ECO:0000313" key="3">
    <source>
        <dbReference type="EMBL" id="OUZ39163.1"/>
    </source>
</evidence>
<evidence type="ECO:0000313" key="4">
    <source>
        <dbReference type="Proteomes" id="UP000196594"/>
    </source>
</evidence>
<comment type="caution">
    <text evidence="3">The sequence shown here is derived from an EMBL/GenBank/DDBJ whole genome shotgun (WGS) entry which is preliminary data.</text>
</comment>
<accession>A0ABX3ZHW7</accession>
<feature type="signal peptide" evidence="2">
    <location>
        <begin position="1"/>
        <end position="32"/>
    </location>
</feature>